<reference evidence="4" key="1">
    <citation type="submission" date="2018-05" db="EMBL/GenBank/DDBJ databases">
        <title>Draft genome of Mucuna pruriens seed.</title>
        <authorList>
            <person name="Nnadi N.E."/>
            <person name="Vos R."/>
            <person name="Hasami M.H."/>
            <person name="Devisetty U.K."/>
            <person name="Aguiy J.C."/>
        </authorList>
    </citation>
    <scope>NUCLEOTIDE SEQUENCE [LARGE SCALE GENOMIC DNA]</scope>
    <source>
        <strain evidence="4">JCA_2017</strain>
    </source>
</reference>
<feature type="non-terminal residue" evidence="4">
    <location>
        <position position="1"/>
    </location>
</feature>
<dbReference type="InterPro" id="IPR025724">
    <property type="entry name" value="GAG-pre-integrase_dom"/>
</dbReference>
<proteinExistence type="predicted"/>
<dbReference type="Pfam" id="PF22936">
    <property type="entry name" value="Pol_BBD"/>
    <property type="match status" value="1"/>
</dbReference>
<protein>
    <submittedName>
        <fullName evidence="4">Uncharacterized protein</fullName>
    </submittedName>
</protein>
<sequence>MEIKAQLKYGKEEMNRLRALLNSSGKPLGSCGLTMKVSKKKLITIANGDHVPIVGFGNVQLHSFLSLHNVLHFPKLANNLISIYRFIQDWNYAMTFFRSHCVIQELTTGKTIGIDKEQGGLYYIQHTKIGNNTNKEELPSNQWATLETWVASQIWFYHKRLGHPPFGLLKAMFPHLFTKESIESFKCDFSNFQSTIMQHFLLVIIKVLNLLTSFILMCRGQLVTLY</sequence>
<comment type="caution">
    <text evidence="4">The sequence shown here is derived from an EMBL/GenBank/DDBJ whole genome shotgun (WGS) entry which is preliminary data.</text>
</comment>
<accession>A0A371I5H7</accession>
<dbReference type="Pfam" id="PF13976">
    <property type="entry name" value="gag_pre-integrs"/>
    <property type="match status" value="1"/>
</dbReference>
<evidence type="ECO:0000259" key="2">
    <source>
        <dbReference type="Pfam" id="PF13976"/>
    </source>
</evidence>
<dbReference type="OrthoDB" id="1938972at2759"/>
<evidence type="ECO:0000256" key="1">
    <source>
        <dbReference type="SAM" id="Phobius"/>
    </source>
</evidence>
<feature type="transmembrane region" description="Helical" evidence="1">
    <location>
        <begin position="196"/>
        <end position="218"/>
    </location>
</feature>
<organism evidence="4 5">
    <name type="scientific">Mucuna pruriens</name>
    <name type="common">Velvet bean</name>
    <name type="synonym">Dolichos pruriens</name>
    <dbReference type="NCBI Taxonomy" id="157652"/>
    <lineage>
        <taxon>Eukaryota</taxon>
        <taxon>Viridiplantae</taxon>
        <taxon>Streptophyta</taxon>
        <taxon>Embryophyta</taxon>
        <taxon>Tracheophyta</taxon>
        <taxon>Spermatophyta</taxon>
        <taxon>Magnoliopsida</taxon>
        <taxon>eudicotyledons</taxon>
        <taxon>Gunneridae</taxon>
        <taxon>Pentapetalae</taxon>
        <taxon>rosids</taxon>
        <taxon>fabids</taxon>
        <taxon>Fabales</taxon>
        <taxon>Fabaceae</taxon>
        <taxon>Papilionoideae</taxon>
        <taxon>50 kb inversion clade</taxon>
        <taxon>NPAAA clade</taxon>
        <taxon>indigoferoid/millettioid clade</taxon>
        <taxon>Phaseoleae</taxon>
        <taxon>Mucuna</taxon>
    </lineage>
</organism>
<keyword evidence="1" id="KW-0472">Membrane</keyword>
<evidence type="ECO:0000259" key="3">
    <source>
        <dbReference type="Pfam" id="PF22936"/>
    </source>
</evidence>
<feature type="domain" description="Retrovirus-related Pol polyprotein from transposon TNT 1-94-like beta-barrel" evidence="3">
    <location>
        <begin position="37"/>
        <end position="86"/>
    </location>
</feature>
<dbReference type="AlphaFoldDB" id="A0A371I5H7"/>
<evidence type="ECO:0000313" key="4">
    <source>
        <dbReference type="EMBL" id="RDY10214.1"/>
    </source>
</evidence>
<keyword evidence="1" id="KW-0812">Transmembrane</keyword>
<keyword evidence="1" id="KW-1133">Transmembrane helix</keyword>
<keyword evidence="5" id="KW-1185">Reference proteome</keyword>
<evidence type="ECO:0000313" key="5">
    <source>
        <dbReference type="Proteomes" id="UP000257109"/>
    </source>
</evidence>
<gene>
    <name evidence="4" type="ORF">CR513_05299</name>
</gene>
<feature type="domain" description="GAG-pre-integrase" evidence="2">
    <location>
        <begin position="121"/>
        <end position="188"/>
    </location>
</feature>
<dbReference type="Proteomes" id="UP000257109">
    <property type="component" value="Unassembled WGS sequence"/>
</dbReference>
<name>A0A371I5H7_MUCPR</name>
<dbReference type="InterPro" id="IPR054722">
    <property type="entry name" value="PolX-like_BBD"/>
</dbReference>
<dbReference type="EMBL" id="QJKJ01000888">
    <property type="protein sequence ID" value="RDY10214.1"/>
    <property type="molecule type" value="Genomic_DNA"/>
</dbReference>